<keyword evidence="6 7" id="KW-0472">Membrane</keyword>
<organism evidence="10 11">
    <name type="scientific">Fervidobacterium thailandense</name>
    <dbReference type="NCBI Taxonomy" id="1008305"/>
    <lineage>
        <taxon>Bacteria</taxon>
        <taxon>Thermotogati</taxon>
        <taxon>Thermotogota</taxon>
        <taxon>Thermotogae</taxon>
        <taxon>Thermotogales</taxon>
        <taxon>Fervidobacteriaceae</taxon>
        <taxon>Fervidobacterium</taxon>
    </lineage>
</organism>
<dbReference type="InterPro" id="IPR027469">
    <property type="entry name" value="Cation_efflux_TMD_sf"/>
</dbReference>
<keyword evidence="4 7" id="KW-0812">Transmembrane</keyword>
<feature type="transmembrane region" description="Helical" evidence="7">
    <location>
        <begin position="126"/>
        <end position="146"/>
    </location>
</feature>
<comment type="caution">
    <text evidence="10">The sequence shown here is derived from an EMBL/GenBank/DDBJ whole genome shotgun (WGS) entry which is preliminary data.</text>
</comment>
<dbReference type="InterPro" id="IPR058533">
    <property type="entry name" value="Cation_efflux_TM"/>
</dbReference>
<evidence type="ECO:0000259" key="8">
    <source>
        <dbReference type="Pfam" id="PF01545"/>
    </source>
</evidence>
<dbReference type="FunFam" id="1.20.1510.10:FF:000006">
    <property type="entry name" value="Divalent cation efflux transporter"/>
    <property type="match status" value="1"/>
</dbReference>
<sequence>MSIIQSAETTGSERLLNRVAITAVVTNVVLAILKVSVGLIFRSMAVLADGIDTSTDILTSSTVLIATLISRRPPDKGHPYGHHKAENIGAKIISFVIFYAGVSLMFESLKRLITGDYVALEGALPLLAAALSVVGKTFLFTLEYSVGRKCKSQSMVAEAKNMRNDIFMSGLVFFGVAMNKLGLGWMDPLVGLLMSLMIIKVAWEVFEENLHDLMDGLREEEMWIYEKVFEACKKCGASNPHKVRVRKIGNKFDIDLDIEVREDMTVKDAHEITKCIKKVLSASKDIYDIVIHVEPEGNEEIEPYGLSTKDDVNGRKG</sequence>
<keyword evidence="11" id="KW-1185">Reference proteome</keyword>
<evidence type="ECO:0000256" key="5">
    <source>
        <dbReference type="ARBA" id="ARBA00022989"/>
    </source>
</evidence>
<dbReference type="SUPFAM" id="SSF161111">
    <property type="entry name" value="Cation efflux protein transmembrane domain-like"/>
    <property type="match status" value="1"/>
</dbReference>
<dbReference type="RefSeq" id="WP_083996507.1">
    <property type="nucleotide sequence ID" value="NZ_CP140110.1"/>
</dbReference>
<proteinExistence type="inferred from homology"/>
<evidence type="ECO:0000313" key="11">
    <source>
        <dbReference type="Proteomes" id="UP000094570"/>
    </source>
</evidence>
<evidence type="ECO:0000256" key="7">
    <source>
        <dbReference type="SAM" id="Phobius"/>
    </source>
</evidence>
<dbReference type="GO" id="GO:0008324">
    <property type="term" value="F:monoatomic cation transmembrane transporter activity"/>
    <property type="evidence" value="ECO:0007669"/>
    <property type="project" value="InterPro"/>
</dbReference>
<dbReference type="SUPFAM" id="SSF160240">
    <property type="entry name" value="Cation efflux protein cytoplasmic domain-like"/>
    <property type="match status" value="1"/>
</dbReference>
<evidence type="ECO:0000313" key="10">
    <source>
        <dbReference type="EMBL" id="ODN31299.1"/>
    </source>
</evidence>
<dbReference type="Gene3D" id="3.30.70.1350">
    <property type="entry name" value="Cation efflux protein, cytoplasmic domain"/>
    <property type="match status" value="1"/>
</dbReference>
<dbReference type="AlphaFoldDB" id="A0A1E3G4Z2"/>
<dbReference type="GO" id="GO:0016020">
    <property type="term" value="C:membrane"/>
    <property type="evidence" value="ECO:0007669"/>
    <property type="project" value="UniProtKB-SubCell"/>
</dbReference>
<gene>
    <name evidence="10" type="ORF">A4H02_00540</name>
</gene>
<feature type="domain" description="Cation efflux protein cytoplasmic" evidence="9">
    <location>
        <begin position="225"/>
        <end position="296"/>
    </location>
</feature>
<dbReference type="PANTHER" id="PTHR43840:SF50">
    <property type="entry name" value="MANGANESE EFFLUX SYSTEM PROTEIN MNES"/>
    <property type="match status" value="1"/>
</dbReference>
<feature type="transmembrane region" description="Helical" evidence="7">
    <location>
        <begin position="166"/>
        <end position="183"/>
    </location>
</feature>
<dbReference type="EMBL" id="LWAF01000001">
    <property type="protein sequence ID" value="ODN31299.1"/>
    <property type="molecule type" value="Genomic_DNA"/>
</dbReference>
<dbReference type="InterPro" id="IPR027470">
    <property type="entry name" value="Cation_efflux_CTD"/>
</dbReference>
<comment type="subcellular location">
    <subcellularLocation>
        <location evidence="1">Membrane</location>
        <topology evidence="1">Multi-pass membrane protein</topology>
    </subcellularLocation>
</comment>
<dbReference type="OrthoDB" id="9806522at2"/>
<dbReference type="Proteomes" id="UP000094570">
    <property type="component" value="Unassembled WGS sequence"/>
</dbReference>
<name>A0A1E3G4Z2_9BACT</name>
<dbReference type="Pfam" id="PF01545">
    <property type="entry name" value="Cation_efflux"/>
    <property type="match status" value="1"/>
</dbReference>
<dbReference type="InterPro" id="IPR036837">
    <property type="entry name" value="Cation_efflux_CTD_sf"/>
</dbReference>
<dbReference type="PANTHER" id="PTHR43840">
    <property type="entry name" value="MITOCHONDRIAL METAL TRANSPORTER 1-RELATED"/>
    <property type="match status" value="1"/>
</dbReference>
<dbReference type="Gene3D" id="1.20.1510.10">
    <property type="entry name" value="Cation efflux protein transmembrane domain"/>
    <property type="match status" value="1"/>
</dbReference>
<dbReference type="NCBIfam" id="TIGR01297">
    <property type="entry name" value="CDF"/>
    <property type="match status" value="1"/>
</dbReference>
<feature type="domain" description="Cation efflux protein transmembrane" evidence="8">
    <location>
        <begin position="21"/>
        <end position="214"/>
    </location>
</feature>
<keyword evidence="5 7" id="KW-1133">Transmembrane helix</keyword>
<feature type="transmembrane region" description="Helical" evidence="7">
    <location>
        <begin position="88"/>
        <end position="106"/>
    </location>
</feature>
<evidence type="ECO:0000256" key="1">
    <source>
        <dbReference type="ARBA" id="ARBA00004141"/>
    </source>
</evidence>
<keyword evidence="3" id="KW-0813">Transport</keyword>
<accession>A0A1E3G4Z2</accession>
<dbReference type="InterPro" id="IPR002524">
    <property type="entry name" value="Cation_efflux"/>
</dbReference>
<comment type="similarity">
    <text evidence="2">Belongs to the cation diffusion facilitator (CDF) transporter (TC 2.A.4) family.</text>
</comment>
<evidence type="ECO:0000256" key="6">
    <source>
        <dbReference type="ARBA" id="ARBA00023136"/>
    </source>
</evidence>
<dbReference type="InterPro" id="IPR050291">
    <property type="entry name" value="CDF_Transporter"/>
</dbReference>
<dbReference type="Pfam" id="PF16916">
    <property type="entry name" value="ZT_dimer"/>
    <property type="match status" value="1"/>
</dbReference>
<feature type="transmembrane region" description="Helical" evidence="7">
    <location>
        <begin position="20"/>
        <end position="41"/>
    </location>
</feature>
<evidence type="ECO:0000256" key="2">
    <source>
        <dbReference type="ARBA" id="ARBA00008114"/>
    </source>
</evidence>
<evidence type="ECO:0000256" key="3">
    <source>
        <dbReference type="ARBA" id="ARBA00022448"/>
    </source>
</evidence>
<protein>
    <submittedName>
        <fullName evidence="10">Cation diffusion facilitator family transporter</fullName>
    </submittedName>
</protein>
<evidence type="ECO:0000259" key="9">
    <source>
        <dbReference type="Pfam" id="PF16916"/>
    </source>
</evidence>
<reference evidence="11" key="1">
    <citation type="submission" date="2016-04" db="EMBL/GenBank/DDBJ databases">
        <title>The genome sequence project of a novel Fervidobacterium isolate from a hot spring in Thailand.</title>
        <authorList>
            <person name="Gonzalez J.M."/>
            <person name="Cuecas A."/>
            <person name="Kanoksilapatham W."/>
        </authorList>
    </citation>
    <scope>NUCLEOTIDE SEQUENCE [LARGE SCALE GENOMIC DNA]</scope>
    <source>
        <strain evidence="11">FC2004</strain>
    </source>
</reference>
<evidence type="ECO:0000256" key="4">
    <source>
        <dbReference type="ARBA" id="ARBA00022692"/>
    </source>
</evidence>
<dbReference type="STRING" id="1008305.A4H02_00540"/>